<accession>A0ABN1K7A2</accession>
<keyword evidence="2" id="KW-1185">Reference proteome</keyword>
<dbReference type="InterPro" id="IPR026365">
    <property type="entry name" value="BcepMu_gp16"/>
</dbReference>
<dbReference type="EMBL" id="BAAAEW010000023">
    <property type="protein sequence ID" value="GAA0757006.1"/>
    <property type="molecule type" value="Genomic_DNA"/>
</dbReference>
<organism evidence="1 2">
    <name type="scientific">Ideonella azotifigens</name>
    <dbReference type="NCBI Taxonomy" id="513160"/>
    <lineage>
        <taxon>Bacteria</taxon>
        <taxon>Pseudomonadati</taxon>
        <taxon>Pseudomonadota</taxon>
        <taxon>Betaproteobacteria</taxon>
        <taxon>Burkholderiales</taxon>
        <taxon>Sphaerotilaceae</taxon>
        <taxon>Ideonella</taxon>
    </lineage>
</organism>
<dbReference type="NCBIfam" id="TIGR04111">
    <property type="entry name" value="BcepMu_gp16"/>
    <property type="match status" value="1"/>
</dbReference>
<evidence type="ECO:0000313" key="1">
    <source>
        <dbReference type="EMBL" id="GAA0757006.1"/>
    </source>
</evidence>
<dbReference type="CDD" id="cd00093">
    <property type="entry name" value="HTH_XRE"/>
    <property type="match status" value="1"/>
</dbReference>
<comment type="caution">
    <text evidence="1">The sequence shown here is derived from an EMBL/GenBank/DDBJ whole genome shotgun (WGS) entry which is preliminary data.</text>
</comment>
<evidence type="ECO:0000313" key="2">
    <source>
        <dbReference type="Proteomes" id="UP001500279"/>
    </source>
</evidence>
<dbReference type="InterPro" id="IPR001387">
    <property type="entry name" value="Cro/C1-type_HTH"/>
</dbReference>
<protein>
    <recommendedName>
        <fullName evidence="3">DNA-binding protein</fullName>
    </recommendedName>
</protein>
<evidence type="ECO:0008006" key="3">
    <source>
        <dbReference type="Google" id="ProtNLM"/>
    </source>
</evidence>
<dbReference type="Gene3D" id="1.10.260.40">
    <property type="entry name" value="lambda repressor-like DNA-binding domains"/>
    <property type="match status" value="1"/>
</dbReference>
<reference evidence="1 2" key="1">
    <citation type="journal article" date="2019" name="Int. J. Syst. Evol. Microbiol.">
        <title>The Global Catalogue of Microorganisms (GCM) 10K type strain sequencing project: providing services to taxonomists for standard genome sequencing and annotation.</title>
        <authorList>
            <consortium name="The Broad Institute Genomics Platform"/>
            <consortium name="The Broad Institute Genome Sequencing Center for Infectious Disease"/>
            <person name="Wu L."/>
            <person name="Ma J."/>
        </authorList>
    </citation>
    <scope>NUCLEOTIDE SEQUENCE [LARGE SCALE GENOMIC DNA]</scope>
    <source>
        <strain evidence="1 2">JCM 15503</strain>
    </source>
</reference>
<dbReference type="SUPFAM" id="SSF47413">
    <property type="entry name" value="lambda repressor-like DNA-binding domains"/>
    <property type="match status" value="1"/>
</dbReference>
<sequence length="67" mass="7697">MRSRKEQCPPLLTPEEVKTRLKQEGMTLKQWAELNDFRYQAVSQVLRGVNRATFGDGHRIAKALGLK</sequence>
<gene>
    <name evidence="1" type="ORF">GCM10009107_36160</name>
</gene>
<dbReference type="Proteomes" id="UP001500279">
    <property type="component" value="Unassembled WGS sequence"/>
</dbReference>
<proteinExistence type="predicted"/>
<name>A0ABN1K7A2_9BURK</name>
<dbReference type="InterPro" id="IPR010982">
    <property type="entry name" value="Lambda_DNA-bd_dom_sf"/>
</dbReference>